<feature type="compositionally biased region" description="Basic and acidic residues" evidence="1">
    <location>
        <begin position="418"/>
        <end position="439"/>
    </location>
</feature>
<evidence type="ECO:0000256" key="1">
    <source>
        <dbReference type="SAM" id="MobiDB-lite"/>
    </source>
</evidence>
<keyword evidence="3" id="KW-1185">Reference proteome</keyword>
<name>A0A9P8NUI9_9ASCO</name>
<dbReference type="AlphaFoldDB" id="A0A9P8NUI9"/>
<accession>A0A9P8NUI9</accession>
<gene>
    <name evidence="2" type="ORF">OGATHE_004925</name>
</gene>
<reference evidence="2" key="1">
    <citation type="journal article" date="2021" name="Open Biol.">
        <title>Shared evolutionary footprints suggest mitochondrial oxidative damage underlies multiple complex I losses in fungi.</title>
        <authorList>
            <person name="Schikora-Tamarit M.A."/>
            <person name="Marcet-Houben M."/>
            <person name="Nosek J."/>
            <person name="Gabaldon T."/>
        </authorList>
    </citation>
    <scope>NUCLEOTIDE SEQUENCE</scope>
    <source>
        <strain evidence="2">NCAIM Y.01608</strain>
    </source>
</reference>
<feature type="region of interest" description="Disordered" evidence="1">
    <location>
        <begin position="399"/>
        <end position="460"/>
    </location>
</feature>
<comment type="caution">
    <text evidence="2">The sequence shown here is derived from an EMBL/GenBank/DDBJ whole genome shotgun (WGS) entry which is preliminary data.</text>
</comment>
<organism evidence="2 3">
    <name type="scientific">Ogataea polymorpha</name>
    <dbReference type="NCBI Taxonomy" id="460523"/>
    <lineage>
        <taxon>Eukaryota</taxon>
        <taxon>Fungi</taxon>
        <taxon>Dikarya</taxon>
        <taxon>Ascomycota</taxon>
        <taxon>Saccharomycotina</taxon>
        <taxon>Pichiomycetes</taxon>
        <taxon>Pichiales</taxon>
        <taxon>Pichiaceae</taxon>
        <taxon>Ogataea</taxon>
    </lineage>
</organism>
<evidence type="ECO:0000313" key="2">
    <source>
        <dbReference type="EMBL" id="KAH3660593.1"/>
    </source>
</evidence>
<dbReference type="EMBL" id="JAEUBD010001468">
    <property type="protein sequence ID" value="KAH3660593.1"/>
    <property type="molecule type" value="Genomic_DNA"/>
</dbReference>
<sequence>MTPTPSRQQPSLHPLGGSGKLGLQVVNGSHLGKRGGKIVTLLVGDLSRWWVAREGTVTNGIHVLGTLDLEVLVDKQASSGAGLSLDLADQVVGEIGWADTSGPHKHTVWDLFLLHGTVLLFRGGGDRGGSHFVHGCVEDELDVVLGKRLLGIRPQALGERVQHVRERLDQGDLDLLGDGRHPLGEVLVHIVLQFSGKLDTRRASSHNDKVQQSLSLLASLRIQRSFFNALQEALSDLDRVRQLFQETSVLGNARNVESGWLCTDSNDQVVVLELLDELLRIGAGTGKFNFQSIFRHVDICSVGLDVSHLCRSSLGDRSDWLDDRSGLDGSSRRRRQQRREQKVASRRNNGHIVQTGIEIFEHRCGTPSAPKNNNALFLCSGSSERGLGLLVSGVSLSVDGGTHPGGGQNSADGTNVQRDPEQLVEKRLAVSGSRDDGRAESSCGDSVEAHGPSCCQHNLG</sequence>
<evidence type="ECO:0000313" key="3">
    <source>
        <dbReference type="Proteomes" id="UP000788993"/>
    </source>
</evidence>
<dbReference type="Proteomes" id="UP000788993">
    <property type="component" value="Unassembled WGS sequence"/>
</dbReference>
<proteinExistence type="predicted"/>
<protein>
    <submittedName>
        <fullName evidence="2">Uncharacterized protein</fullName>
    </submittedName>
</protein>
<feature type="region of interest" description="Disordered" evidence="1">
    <location>
        <begin position="325"/>
        <end position="348"/>
    </location>
</feature>
<reference evidence="2" key="2">
    <citation type="submission" date="2021-01" db="EMBL/GenBank/DDBJ databases">
        <authorList>
            <person name="Schikora-Tamarit M.A."/>
        </authorList>
    </citation>
    <scope>NUCLEOTIDE SEQUENCE</scope>
    <source>
        <strain evidence="2">NCAIM Y.01608</strain>
    </source>
</reference>